<feature type="region of interest" description="Disordered" evidence="1">
    <location>
        <begin position="33"/>
        <end position="146"/>
    </location>
</feature>
<evidence type="ECO:0000256" key="1">
    <source>
        <dbReference type="SAM" id="MobiDB-lite"/>
    </source>
</evidence>
<sequence length="302" mass="32601">MSEYTQINTGATVRGGSGTKRFTFWWARGPAFLRPSLSRPSRGEGASAAERTPGAQPERRGRARSAASPARTPEIRVVRDPCPPAPSLAAGRRSHRCTRHEDRSRPRRPAGAVDCSPIPPSYRVRTDAAAPDASPSSRSRQKEARSERASCRAYVSLCDRRRHAYACSSLSVCPPASRCRLRMGRAQGIEGLRVYTGCYLSRSRAAVRARASETNRAAAAGTAGRADAGRGVRTLCLIKFIPGNKTVSHDCAGQRDGGGRGRGRAGLRTSPVGSCDASAALRWIHMLRLKVPILSHYRPSKT</sequence>
<dbReference type="Proteomes" id="UP000791440">
    <property type="component" value="Unassembled WGS sequence"/>
</dbReference>
<reference evidence="2" key="1">
    <citation type="journal article" date="2016" name="Insect Biochem. Mol. Biol.">
        <title>Multifaceted biological insights from a draft genome sequence of the tobacco hornworm moth, Manduca sexta.</title>
        <authorList>
            <person name="Kanost M.R."/>
            <person name="Arrese E.L."/>
            <person name="Cao X."/>
            <person name="Chen Y.R."/>
            <person name="Chellapilla S."/>
            <person name="Goldsmith M.R."/>
            <person name="Grosse-Wilde E."/>
            <person name="Heckel D.G."/>
            <person name="Herndon N."/>
            <person name="Jiang H."/>
            <person name="Papanicolaou A."/>
            <person name="Qu J."/>
            <person name="Soulages J.L."/>
            <person name="Vogel H."/>
            <person name="Walters J."/>
            <person name="Waterhouse R.M."/>
            <person name="Ahn S.J."/>
            <person name="Almeida F.C."/>
            <person name="An C."/>
            <person name="Aqrawi P."/>
            <person name="Bretschneider A."/>
            <person name="Bryant W.B."/>
            <person name="Bucks S."/>
            <person name="Chao H."/>
            <person name="Chevignon G."/>
            <person name="Christen J.M."/>
            <person name="Clarke D.F."/>
            <person name="Dittmer N.T."/>
            <person name="Ferguson L.C.F."/>
            <person name="Garavelou S."/>
            <person name="Gordon K.H.J."/>
            <person name="Gunaratna R.T."/>
            <person name="Han Y."/>
            <person name="Hauser F."/>
            <person name="He Y."/>
            <person name="Heidel-Fischer H."/>
            <person name="Hirsh A."/>
            <person name="Hu Y."/>
            <person name="Jiang H."/>
            <person name="Kalra D."/>
            <person name="Klinner C."/>
            <person name="Konig C."/>
            <person name="Kovar C."/>
            <person name="Kroll A.R."/>
            <person name="Kuwar S.S."/>
            <person name="Lee S.L."/>
            <person name="Lehman R."/>
            <person name="Li K."/>
            <person name="Li Z."/>
            <person name="Liang H."/>
            <person name="Lovelace S."/>
            <person name="Lu Z."/>
            <person name="Mansfield J.H."/>
            <person name="McCulloch K.J."/>
            <person name="Mathew T."/>
            <person name="Morton B."/>
            <person name="Muzny D.M."/>
            <person name="Neunemann D."/>
            <person name="Ongeri F."/>
            <person name="Pauchet Y."/>
            <person name="Pu L.L."/>
            <person name="Pyrousis I."/>
            <person name="Rao X.J."/>
            <person name="Redding A."/>
            <person name="Roesel C."/>
            <person name="Sanchez-Gracia A."/>
            <person name="Schaack S."/>
            <person name="Shukla A."/>
            <person name="Tetreau G."/>
            <person name="Wang Y."/>
            <person name="Xiong G.H."/>
            <person name="Traut W."/>
            <person name="Walsh T.K."/>
            <person name="Worley K.C."/>
            <person name="Wu D."/>
            <person name="Wu W."/>
            <person name="Wu Y.Q."/>
            <person name="Zhang X."/>
            <person name="Zou Z."/>
            <person name="Zucker H."/>
            <person name="Briscoe A.D."/>
            <person name="Burmester T."/>
            <person name="Clem R.J."/>
            <person name="Feyereisen R."/>
            <person name="Grimmelikhuijzen C.J.P."/>
            <person name="Hamodrakas S.J."/>
            <person name="Hansson B.S."/>
            <person name="Huguet E."/>
            <person name="Jermiin L.S."/>
            <person name="Lan Q."/>
            <person name="Lehman H.K."/>
            <person name="Lorenzen M."/>
            <person name="Merzendorfer H."/>
            <person name="Michalopoulos I."/>
            <person name="Morton D.B."/>
            <person name="Muthukrishnan S."/>
            <person name="Oakeshott J.G."/>
            <person name="Palmer W."/>
            <person name="Park Y."/>
            <person name="Passarelli A.L."/>
            <person name="Rozas J."/>
            <person name="Schwartz L.M."/>
            <person name="Smith W."/>
            <person name="Southgate A."/>
            <person name="Vilcinskas A."/>
            <person name="Vogt R."/>
            <person name="Wang P."/>
            <person name="Werren J."/>
            <person name="Yu X.Q."/>
            <person name="Zhou J.J."/>
            <person name="Brown S.J."/>
            <person name="Scherer S.E."/>
            <person name="Richards S."/>
            <person name="Blissard G.W."/>
        </authorList>
    </citation>
    <scope>NUCLEOTIDE SEQUENCE</scope>
</reference>
<dbReference type="AlphaFoldDB" id="A0A922CR33"/>
<organism evidence="2 3">
    <name type="scientific">Manduca sexta</name>
    <name type="common">Tobacco hawkmoth</name>
    <name type="synonym">Tobacco hornworm</name>
    <dbReference type="NCBI Taxonomy" id="7130"/>
    <lineage>
        <taxon>Eukaryota</taxon>
        <taxon>Metazoa</taxon>
        <taxon>Ecdysozoa</taxon>
        <taxon>Arthropoda</taxon>
        <taxon>Hexapoda</taxon>
        <taxon>Insecta</taxon>
        <taxon>Pterygota</taxon>
        <taxon>Neoptera</taxon>
        <taxon>Endopterygota</taxon>
        <taxon>Lepidoptera</taxon>
        <taxon>Glossata</taxon>
        <taxon>Ditrysia</taxon>
        <taxon>Bombycoidea</taxon>
        <taxon>Sphingidae</taxon>
        <taxon>Sphinginae</taxon>
        <taxon>Sphingini</taxon>
        <taxon>Manduca</taxon>
    </lineage>
</organism>
<protein>
    <submittedName>
        <fullName evidence="2">Uncharacterized protein</fullName>
    </submittedName>
</protein>
<proteinExistence type="predicted"/>
<accession>A0A922CR33</accession>
<gene>
    <name evidence="2" type="ORF">O3G_MSEX009025</name>
</gene>
<feature type="compositionally biased region" description="Low complexity" evidence="1">
    <location>
        <begin position="127"/>
        <end position="138"/>
    </location>
</feature>
<reference evidence="2" key="2">
    <citation type="submission" date="2020-12" db="EMBL/GenBank/DDBJ databases">
        <authorList>
            <person name="Kanost M."/>
        </authorList>
    </citation>
    <scope>NUCLEOTIDE SEQUENCE</scope>
</reference>
<dbReference type="EMBL" id="JH668482">
    <property type="protein sequence ID" value="KAG6455121.1"/>
    <property type="molecule type" value="Genomic_DNA"/>
</dbReference>
<comment type="caution">
    <text evidence="2">The sequence shown here is derived from an EMBL/GenBank/DDBJ whole genome shotgun (WGS) entry which is preliminary data.</text>
</comment>
<evidence type="ECO:0000313" key="2">
    <source>
        <dbReference type="EMBL" id="KAG6455121.1"/>
    </source>
</evidence>
<evidence type="ECO:0000313" key="3">
    <source>
        <dbReference type="Proteomes" id="UP000791440"/>
    </source>
</evidence>
<name>A0A922CR33_MANSE</name>
<keyword evidence="3" id="KW-1185">Reference proteome</keyword>